<feature type="compositionally biased region" description="Basic and acidic residues" evidence="6">
    <location>
        <begin position="102"/>
        <end position="121"/>
    </location>
</feature>
<evidence type="ECO:0000256" key="3">
    <source>
        <dbReference type="ARBA" id="ARBA00023125"/>
    </source>
</evidence>
<evidence type="ECO:0000313" key="8">
    <source>
        <dbReference type="EMBL" id="KAG6408997.1"/>
    </source>
</evidence>
<proteinExistence type="predicted"/>
<dbReference type="Pfam" id="PF00010">
    <property type="entry name" value="HLH"/>
    <property type="match status" value="1"/>
</dbReference>
<dbReference type="Proteomes" id="UP000298416">
    <property type="component" value="Unassembled WGS sequence"/>
</dbReference>
<dbReference type="SMART" id="SM00353">
    <property type="entry name" value="HLH"/>
    <property type="match status" value="1"/>
</dbReference>
<feature type="domain" description="BHLH" evidence="7">
    <location>
        <begin position="202"/>
        <end position="251"/>
    </location>
</feature>
<comment type="subcellular location">
    <subcellularLocation>
        <location evidence="1">Nucleus</location>
    </subcellularLocation>
</comment>
<evidence type="ECO:0000256" key="2">
    <source>
        <dbReference type="ARBA" id="ARBA00023015"/>
    </source>
</evidence>
<evidence type="ECO:0000256" key="1">
    <source>
        <dbReference type="ARBA" id="ARBA00004123"/>
    </source>
</evidence>
<dbReference type="SUPFAM" id="SSF47459">
    <property type="entry name" value="HLH, helix-loop-helix DNA-binding domain"/>
    <property type="match status" value="1"/>
</dbReference>
<dbReference type="PANTHER" id="PTHR16223">
    <property type="entry name" value="TRANSCRIPTION FACTOR BHLH83-RELATED"/>
    <property type="match status" value="1"/>
</dbReference>
<keyword evidence="3" id="KW-0238">DNA-binding</keyword>
<keyword evidence="2" id="KW-0805">Transcription regulation</keyword>
<evidence type="ECO:0000256" key="4">
    <source>
        <dbReference type="ARBA" id="ARBA00023163"/>
    </source>
</evidence>
<keyword evidence="9" id="KW-1185">Reference proteome</keyword>
<reference evidence="8" key="2">
    <citation type="submission" date="2020-08" db="EMBL/GenBank/DDBJ databases">
        <title>Plant Genome Project.</title>
        <authorList>
            <person name="Zhang R.-G."/>
        </authorList>
    </citation>
    <scope>NUCLEOTIDE SEQUENCE</scope>
    <source>
        <strain evidence="8">Huo1</strain>
        <tissue evidence="8">Leaf</tissue>
    </source>
</reference>
<dbReference type="InterPro" id="IPR045843">
    <property type="entry name" value="IND-like"/>
</dbReference>
<gene>
    <name evidence="8" type="ORF">SASPL_132025</name>
</gene>
<dbReference type="CDD" id="cd11454">
    <property type="entry name" value="bHLH_AtIND_like"/>
    <property type="match status" value="1"/>
</dbReference>
<name>A0A8X8X9U7_SALSN</name>
<dbReference type="InterPro" id="IPR036638">
    <property type="entry name" value="HLH_DNA-bd_sf"/>
</dbReference>
<dbReference type="AlphaFoldDB" id="A0A8X8X9U7"/>
<evidence type="ECO:0000259" key="7">
    <source>
        <dbReference type="PROSITE" id="PS50888"/>
    </source>
</evidence>
<feature type="region of interest" description="Disordered" evidence="6">
    <location>
        <begin position="102"/>
        <end position="129"/>
    </location>
</feature>
<dbReference type="GO" id="GO:0005634">
    <property type="term" value="C:nucleus"/>
    <property type="evidence" value="ECO:0007669"/>
    <property type="project" value="UniProtKB-SubCell"/>
</dbReference>
<evidence type="ECO:0000313" key="9">
    <source>
        <dbReference type="Proteomes" id="UP000298416"/>
    </source>
</evidence>
<accession>A0A8X8X9U7</accession>
<dbReference type="GO" id="GO:0046983">
    <property type="term" value="F:protein dimerization activity"/>
    <property type="evidence" value="ECO:0007669"/>
    <property type="project" value="InterPro"/>
</dbReference>
<evidence type="ECO:0000256" key="6">
    <source>
        <dbReference type="SAM" id="MobiDB-lite"/>
    </source>
</evidence>
<dbReference type="GO" id="GO:0000978">
    <property type="term" value="F:RNA polymerase II cis-regulatory region sequence-specific DNA binding"/>
    <property type="evidence" value="ECO:0007669"/>
    <property type="project" value="TreeGrafter"/>
</dbReference>
<dbReference type="Gene3D" id="4.10.280.10">
    <property type="entry name" value="Helix-loop-helix DNA-binding domain"/>
    <property type="match status" value="1"/>
</dbReference>
<dbReference type="FunFam" id="4.10.280.10:FF:000022">
    <property type="entry name" value="Basic helix-loop-helix transcription factor"/>
    <property type="match status" value="1"/>
</dbReference>
<feature type="region of interest" description="Disordered" evidence="6">
    <location>
        <begin position="165"/>
        <end position="212"/>
    </location>
</feature>
<dbReference type="GO" id="GO:0000981">
    <property type="term" value="F:DNA-binding transcription factor activity, RNA polymerase II-specific"/>
    <property type="evidence" value="ECO:0007669"/>
    <property type="project" value="TreeGrafter"/>
</dbReference>
<organism evidence="8">
    <name type="scientific">Salvia splendens</name>
    <name type="common">Scarlet sage</name>
    <dbReference type="NCBI Taxonomy" id="180675"/>
    <lineage>
        <taxon>Eukaryota</taxon>
        <taxon>Viridiplantae</taxon>
        <taxon>Streptophyta</taxon>
        <taxon>Embryophyta</taxon>
        <taxon>Tracheophyta</taxon>
        <taxon>Spermatophyta</taxon>
        <taxon>Magnoliopsida</taxon>
        <taxon>eudicotyledons</taxon>
        <taxon>Gunneridae</taxon>
        <taxon>Pentapetalae</taxon>
        <taxon>asterids</taxon>
        <taxon>lamiids</taxon>
        <taxon>Lamiales</taxon>
        <taxon>Lamiaceae</taxon>
        <taxon>Nepetoideae</taxon>
        <taxon>Mentheae</taxon>
        <taxon>Salviinae</taxon>
        <taxon>Salvia</taxon>
        <taxon>Salvia subgen. Calosphace</taxon>
        <taxon>core Calosphace</taxon>
    </lineage>
</organism>
<keyword evidence="5" id="KW-0539">Nucleus</keyword>
<dbReference type="InterPro" id="IPR011598">
    <property type="entry name" value="bHLH_dom"/>
</dbReference>
<feature type="compositionally biased region" description="Polar residues" evidence="6">
    <location>
        <begin position="193"/>
        <end position="207"/>
    </location>
</feature>
<reference evidence="8" key="1">
    <citation type="submission" date="2018-01" db="EMBL/GenBank/DDBJ databases">
        <authorList>
            <person name="Mao J.F."/>
        </authorList>
    </citation>
    <scope>NUCLEOTIDE SEQUENCE</scope>
    <source>
        <strain evidence="8">Huo1</strain>
        <tissue evidence="8">Leaf</tissue>
    </source>
</reference>
<dbReference type="PANTHER" id="PTHR16223:SF274">
    <property type="entry name" value="TRANSCRIPTION FACTOR BHLH84"/>
    <property type="match status" value="1"/>
</dbReference>
<dbReference type="EMBL" id="PNBA02000011">
    <property type="protein sequence ID" value="KAG6408997.1"/>
    <property type="molecule type" value="Genomic_DNA"/>
</dbReference>
<sequence length="285" mass="31687">MEYEMPQVEWNGVMCSDEEAEFMSQLLGNFTLPNEFPATFPASRGIDEATMCSLSQGSSSGFSSGFDHFPFSNLSPHTPTSLPNNNLITLMDYCTNDFLNRDDSSQSSKHEQTMKVEEKISHSKKRSRVPCQIPRSNKSMKCSNEDNPNISSNAVVCRKQQSSSSCCSEDESNEVIGTTSCSGSKGGRAPNPSGKTRASRGSATDPQSLYARKRRERINERLRILQTLVPNGTKVDISTMLEEAVEYVKFLQLQIKLLSSDDQWMYAPIAYNGMDIGLNLRQQSS</sequence>
<dbReference type="PROSITE" id="PS50888">
    <property type="entry name" value="BHLH"/>
    <property type="match status" value="1"/>
</dbReference>
<comment type="caution">
    <text evidence="8">The sequence shown here is derived from an EMBL/GenBank/DDBJ whole genome shotgun (WGS) entry which is preliminary data.</text>
</comment>
<protein>
    <recommendedName>
        <fullName evidence="7">BHLH domain-containing protein</fullName>
    </recommendedName>
</protein>
<keyword evidence="4" id="KW-0804">Transcription</keyword>
<dbReference type="GO" id="GO:0048766">
    <property type="term" value="P:root hair initiation"/>
    <property type="evidence" value="ECO:0007669"/>
    <property type="project" value="UniProtKB-ARBA"/>
</dbReference>
<evidence type="ECO:0000256" key="5">
    <source>
        <dbReference type="ARBA" id="ARBA00023242"/>
    </source>
</evidence>